<accession>A0ABV4Y9U8</accession>
<evidence type="ECO:0000313" key="3">
    <source>
        <dbReference type="Proteomes" id="UP001576776"/>
    </source>
</evidence>
<evidence type="ECO:0000313" key="2">
    <source>
        <dbReference type="EMBL" id="MFB2935574.1"/>
    </source>
</evidence>
<keyword evidence="3" id="KW-1185">Reference proteome</keyword>
<protein>
    <submittedName>
        <fullName evidence="2">M23 family metallopeptidase</fullName>
        <ecNumber evidence="2">3.4.24.-</ecNumber>
    </submittedName>
</protein>
<dbReference type="GO" id="GO:0016787">
    <property type="term" value="F:hydrolase activity"/>
    <property type="evidence" value="ECO:0007669"/>
    <property type="project" value="UniProtKB-KW"/>
</dbReference>
<dbReference type="EMBL" id="JBHFNS010000042">
    <property type="protein sequence ID" value="MFB2935574.1"/>
    <property type="molecule type" value="Genomic_DNA"/>
</dbReference>
<reference evidence="2 3" key="1">
    <citation type="submission" date="2024-09" db="EMBL/GenBank/DDBJ databases">
        <title>Floridaenema gen nov. (Aerosakkonemataceae, Aerosakkonematales ord. nov., Cyanobacteria) from benthic tropical and subtropical fresh waters, with the description of four new species.</title>
        <authorList>
            <person name="Moretto J.A."/>
            <person name="Berthold D.E."/>
            <person name="Lefler F.W."/>
            <person name="Huang I.-S."/>
            <person name="Laughinghouse H. IV."/>
        </authorList>
    </citation>
    <scope>NUCLEOTIDE SEQUENCE [LARGE SCALE GENOMIC DNA]</scope>
    <source>
        <strain evidence="2 3">BLCC-F154</strain>
    </source>
</reference>
<evidence type="ECO:0000259" key="1">
    <source>
        <dbReference type="Pfam" id="PF01551"/>
    </source>
</evidence>
<dbReference type="InterPro" id="IPR016047">
    <property type="entry name" value="M23ase_b-sheet_dom"/>
</dbReference>
<keyword evidence="2" id="KW-0378">Hydrolase</keyword>
<dbReference type="Proteomes" id="UP001576776">
    <property type="component" value="Unassembled WGS sequence"/>
</dbReference>
<dbReference type="InterPro" id="IPR001611">
    <property type="entry name" value="Leu-rich_rpt"/>
</dbReference>
<feature type="domain" description="M23ase beta-sheet core" evidence="1">
    <location>
        <begin position="677"/>
        <end position="782"/>
    </location>
</feature>
<dbReference type="SUPFAM" id="SSF51261">
    <property type="entry name" value="Duplicated hybrid motif"/>
    <property type="match status" value="1"/>
</dbReference>
<proteinExistence type="predicted"/>
<dbReference type="PANTHER" id="PTHR21666">
    <property type="entry name" value="PEPTIDASE-RELATED"/>
    <property type="match status" value="1"/>
</dbReference>
<dbReference type="InterPro" id="IPR011055">
    <property type="entry name" value="Dup_hybrid_motif"/>
</dbReference>
<name>A0ABV4Y9U8_9CYAN</name>
<dbReference type="CDD" id="cd12797">
    <property type="entry name" value="M23_peptidase"/>
    <property type="match status" value="1"/>
</dbReference>
<sequence>MTTILSAIIRRFLLWLFCLGLIVSSLIYAPNYAIAQTTVDSTELPTRILEIPSVNRQGNPTSINALVPDWTQISFSQMPPISQSGSLSAQEYAQAIGYDLSRTWTAGQTPDRYIMLGDISEALQPELLSLSSIAQQTNLNLEQVALSAFTLVGKQTLEQLVKAVPVLSQFKVRDVAPVAELLSTKTADNLSDRTLAQVLSSNPQLKQLKLEEIDLSQYSISSIPNLDSTQIGAFSNWQTTFIKDVPGLNTLPLSNFPNPVAEVGNLVMRIDAIYGAAERRRTNTISGSDVQGFSVNCQENDCAYIELDDLENSGRKARGSLEGKQWISGKYQEVEGGWGCLKGINGGKEPTGRLPFGSTFKVVVMEPDERTDTVDTALFFRFCSPCGCSPYFIGPVPFFTYRVNSPIFVGALEPSAVDSSSTPNGATRSSVSSTATKGLTTAANVSVPCPPGDTAPISVGNVQGVNVAALSEAIASIESSGSYDSIGLYVCADGGKNCGVPLGKYQFVTYNEYAASAIASKPGGQQFLDKLKGGYKPTQAELFQFFPPADQEAAFQRSITDKIDRTSQQIDPTTGNLFSGDRLIERVAQKHFGGDYSKVDGGATDAFGRLTLKSYGSDVLRRYQTGGGTIARLSTSACTPAASTDSQPTGKYIEPASGQVTSNFGTRTRPVSGVRKRHNGIAIAGEVGSPVKAVDGGVVRTVVSDCTKGVQSCGGGYGNWIEIDHGNGRTTGYAHLQANSVKVKVGDRISQGQVIGGLGSTGMVEEPRLHFETRVNGTAVNPSQFGI</sequence>
<dbReference type="RefSeq" id="WP_413257085.1">
    <property type="nucleotide sequence ID" value="NZ_JBHFNS010000042.1"/>
</dbReference>
<organism evidence="2 3">
    <name type="scientific">Floridaenema fluviatile BLCC-F154</name>
    <dbReference type="NCBI Taxonomy" id="3153640"/>
    <lineage>
        <taxon>Bacteria</taxon>
        <taxon>Bacillati</taxon>
        <taxon>Cyanobacteriota</taxon>
        <taxon>Cyanophyceae</taxon>
        <taxon>Oscillatoriophycideae</taxon>
        <taxon>Aerosakkonematales</taxon>
        <taxon>Aerosakkonemataceae</taxon>
        <taxon>Floridanema</taxon>
        <taxon>Floridanema fluviatile</taxon>
    </lineage>
</organism>
<dbReference type="InterPro" id="IPR050570">
    <property type="entry name" value="Cell_wall_metabolism_enzyme"/>
</dbReference>
<dbReference type="PANTHER" id="PTHR21666:SF270">
    <property type="entry name" value="MUREIN HYDROLASE ACTIVATOR ENVC"/>
    <property type="match status" value="1"/>
</dbReference>
<dbReference type="EC" id="3.4.24.-" evidence="2"/>
<dbReference type="Gene3D" id="2.70.70.10">
    <property type="entry name" value="Glucose Permease (Domain IIA)"/>
    <property type="match status" value="1"/>
</dbReference>
<dbReference type="Pfam" id="PF01551">
    <property type="entry name" value="Peptidase_M23"/>
    <property type="match status" value="1"/>
</dbReference>
<dbReference type="PROSITE" id="PS51450">
    <property type="entry name" value="LRR"/>
    <property type="match status" value="1"/>
</dbReference>
<comment type="caution">
    <text evidence="2">The sequence shown here is derived from an EMBL/GenBank/DDBJ whole genome shotgun (WGS) entry which is preliminary data.</text>
</comment>
<gene>
    <name evidence="2" type="ORF">ACE1B6_09860</name>
</gene>